<name>A0A8S0ZCJ0_ARCPL</name>
<organism evidence="2 3">
    <name type="scientific">Arctia plantaginis</name>
    <name type="common">Wood tiger moth</name>
    <name type="synonym">Phalaena plantaginis</name>
    <dbReference type="NCBI Taxonomy" id="874455"/>
    <lineage>
        <taxon>Eukaryota</taxon>
        <taxon>Metazoa</taxon>
        <taxon>Ecdysozoa</taxon>
        <taxon>Arthropoda</taxon>
        <taxon>Hexapoda</taxon>
        <taxon>Insecta</taxon>
        <taxon>Pterygota</taxon>
        <taxon>Neoptera</taxon>
        <taxon>Endopterygota</taxon>
        <taxon>Lepidoptera</taxon>
        <taxon>Glossata</taxon>
        <taxon>Ditrysia</taxon>
        <taxon>Noctuoidea</taxon>
        <taxon>Erebidae</taxon>
        <taxon>Arctiinae</taxon>
        <taxon>Arctia</taxon>
    </lineage>
</organism>
<dbReference type="EMBL" id="CADEBD010000286">
    <property type="protein sequence ID" value="CAB3229529.1"/>
    <property type="molecule type" value="Genomic_DNA"/>
</dbReference>
<evidence type="ECO:0000313" key="2">
    <source>
        <dbReference type="EMBL" id="CAB3229529.1"/>
    </source>
</evidence>
<dbReference type="AlphaFoldDB" id="A0A8S0ZCJ0"/>
<dbReference type="Proteomes" id="UP000494256">
    <property type="component" value="Unassembled WGS sequence"/>
</dbReference>
<dbReference type="OrthoDB" id="9972728at2759"/>
<sequence>MELIFGTALINAWIVYNSINDDANKLPKRQFVEQLIEAFTKNDLDVDTEPTPNKPHHLEKRSRKRRCVGCYEKLRTFLSSREADKKAKKILTEFANNPLYKDVTIDQNVIINEEDIIRVEEAPVEIAVETNEESTNDASAYMEINDFSRIVFQSRSSETTIDESIDETGDTENNNSLMGPSTSAAAVSAPVTQKSTDKSRRRPTSDLAEQQMSTAFSQLTNALRKRQSNPSHIEDECDLYGKLLAKKIRELPNDERK</sequence>
<proteinExistence type="predicted"/>
<evidence type="ECO:0000256" key="1">
    <source>
        <dbReference type="SAM" id="MobiDB-lite"/>
    </source>
</evidence>
<protein>
    <submittedName>
        <fullName evidence="2">Uncharacterized protein</fullName>
    </submittedName>
</protein>
<feature type="compositionally biased region" description="Low complexity" evidence="1">
    <location>
        <begin position="180"/>
        <end position="192"/>
    </location>
</feature>
<feature type="region of interest" description="Disordered" evidence="1">
    <location>
        <begin position="158"/>
        <end position="212"/>
    </location>
</feature>
<accession>A0A8S0ZCJ0</accession>
<feature type="compositionally biased region" description="Acidic residues" evidence="1">
    <location>
        <begin position="160"/>
        <end position="170"/>
    </location>
</feature>
<comment type="caution">
    <text evidence="2">The sequence shown here is derived from an EMBL/GenBank/DDBJ whole genome shotgun (WGS) entry which is preliminary data.</text>
</comment>
<gene>
    <name evidence="2" type="ORF">APLA_LOCUS4133</name>
</gene>
<evidence type="ECO:0000313" key="3">
    <source>
        <dbReference type="Proteomes" id="UP000494256"/>
    </source>
</evidence>
<reference evidence="2 3" key="1">
    <citation type="submission" date="2020-04" db="EMBL/GenBank/DDBJ databases">
        <authorList>
            <person name="Wallbank WR R."/>
            <person name="Pardo Diaz C."/>
            <person name="Kozak K."/>
            <person name="Martin S."/>
            <person name="Jiggins C."/>
            <person name="Moest M."/>
            <person name="Warren A I."/>
            <person name="Byers J.R.P. K."/>
            <person name="Montejo-Kovacevich G."/>
            <person name="Yen C E."/>
        </authorList>
    </citation>
    <scope>NUCLEOTIDE SEQUENCE [LARGE SCALE GENOMIC DNA]</scope>
</reference>